<protein>
    <submittedName>
        <fullName evidence="4">NUDIX hydrolase</fullName>
    </submittedName>
</protein>
<dbReference type="CDD" id="cd03424">
    <property type="entry name" value="NUDIX_ADPRase_Nudt5_UGPPase_Nudt14"/>
    <property type="match status" value="1"/>
</dbReference>
<dbReference type="Proteomes" id="UP000596004">
    <property type="component" value="Chromosome"/>
</dbReference>
<dbReference type="GO" id="GO:0005829">
    <property type="term" value="C:cytosol"/>
    <property type="evidence" value="ECO:0007669"/>
    <property type="project" value="TreeGrafter"/>
</dbReference>
<dbReference type="AlphaFoldDB" id="A0A7T9I236"/>
<proteinExistence type="predicted"/>
<evidence type="ECO:0000313" key="4">
    <source>
        <dbReference type="EMBL" id="QQR92302.1"/>
    </source>
</evidence>
<reference evidence="4" key="1">
    <citation type="submission" date="2020-11" db="EMBL/GenBank/DDBJ databases">
        <title>Connecting structure to function with the recovery of over 1000 high-quality activated sludge metagenome-assembled genomes encoding full-length rRNA genes using long-read sequencing.</title>
        <authorList>
            <person name="Singleton C.M."/>
            <person name="Petriglieri F."/>
            <person name="Kristensen J.M."/>
            <person name="Kirkegaard R.H."/>
            <person name="Michaelsen T.Y."/>
            <person name="Andersen M.H."/>
            <person name="Karst S.M."/>
            <person name="Dueholm M.S."/>
            <person name="Nielsen P.H."/>
            <person name="Albertsen M."/>
        </authorList>
    </citation>
    <scope>NUCLEOTIDE SEQUENCE</scope>
    <source>
        <strain evidence="4">Fred_18-Q3-R57-64_BAT3C.431</strain>
    </source>
</reference>
<dbReference type="SUPFAM" id="SSF55811">
    <property type="entry name" value="Nudix"/>
    <property type="match status" value="1"/>
</dbReference>
<evidence type="ECO:0000256" key="2">
    <source>
        <dbReference type="ARBA" id="ARBA00022801"/>
    </source>
</evidence>
<gene>
    <name evidence="4" type="ORF">IPJ89_04050</name>
</gene>
<evidence type="ECO:0000256" key="1">
    <source>
        <dbReference type="ARBA" id="ARBA00001946"/>
    </source>
</evidence>
<dbReference type="GO" id="GO:0006753">
    <property type="term" value="P:nucleoside phosphate metabolic process"/>
    <property type="evidence" value="ECO:0007669"/>
    <property type="project" value="TreeGrafter"/>
</dbReference>
<dbReference type="Pfam" id="PF00293">
    <property type="entry name" value="NUDIX"/>
    <property type="match status" value="1"/>
</dbReference>
<dbReference type="GO" id="GO:0019693">
    <property type="term" value="P:ribose phosphate metabolic process"/>
    <property type="evidence" value="ECO:0007669"/>
    <property type="project" value="TreeGrafter"/>
</dbReference>
<dbReference type="InterPro" id="IPR000086">
    <property type="entry name" value="NUDIX_hydrolase_dom"/>
</dbReference>
<dbReference type="GO" id="GO:0016787">
    <property type="term" value="F:hydrolase activity"/>
    <property type="evidence" value="ECO:0007669"/>
    <property type="project" value="UniProtKB-KW"/>
</dbReference>
<name>A0A7T9I236_9ARCH</name>
<organism evidence="4">
    <name type="scientific">Candidatus Iainarchaeum sp</name>
    <dbReference type="NCBI Taxonomy" id="3101447"/>
    <lineage>
        <taxon>Archaea</taxon>
        <taxon>Candidatus Iainarchaeota</taxon>
        <taxon>Candidatus Iainarchaeia</taxon>
        <taxon>Candidatus Iainarchaeales</taxon>
        <taxon>Candidatus Iainarchaeaceae</taxon>
        <taxon>Candidatus Iainarchaeum</taxon>
    </lineage>
</organism>
<feature type="domain" description="Nudix hydrolase" evidence="3">
    <location>
        <begin position="40"/>
        <end position="172"/>
    </location>
</feature>
<dbReference type="PROSITE" id="PS51462">
    <property type="entry name" value="NUDIX"/>
    <property type="match status" value="1"/>
</dbReference>
<dbReference type="PANTHER" id="PTHR11839:SF18">
    <property type="entry name" value="NUDIX HYDROLASE DOMAIN-CONTAINING PROTEIN"/>
    <property type="match status" value="1"/>
</dbReference>
<dbReference type="Gene3D" id="3.90.79.10">
    <property type="entry name" value="Nucleoside Triphosphate Pyrophosphohydrolase"/>
    <property type="match status" value="1"/>
</dbReference>
<comment type="cofactor">
    <cofactor evidence="1">
        <name>Mg(2+)</name>
        <dbReference type="ChEBI" id="CHEBI:18420"/>
    </cofactor>
</comment>
<dbReference type="InterPro" id="IPR015797">
    <property type="entry name" value="NUDIX_hydrolase-like_dom_sf"/>
</dbReference>
<accession>A0A7T9I236</accession>
<evidence type="ECO:0000259" key="3">
    <source>
        <dbReference type="PROSITE" id="PS51462"/>
    </source>
</evidence>
<keyword evidence="2 4" id="KW-0378">Hydrolase</keyword>
<sequence length="185" mass="21174">MTRAWKTTATGLIYENKWARLRHDQVVAPDGSNTTYTFIEKPDCVAIIARNRDGGIYLIREYRYPVQQTLWQLPAGGFEKGLTFQENAQKELKEETGITAQKWEKLGHIFIHPGSESTCMHVFLAQELDEKNVGTHGQETNEAIEHIEKISPQKLDQLIRDNAIVCGWTLAALNLFLHRFPPKKN</sequence>
<dbReference type="PANTHER" id="PTHR11839">
    <property type="entry name" value="UDP/ADP-SUGAR PYROPHOSPHATASE"/>
    <property type="match status" value="1"/>
</dbReference>
<dbReference type="EMBL" id="CP064981">
    <property type="protein sequence ID" value="QQR92302.1"/>
    <property type="molecule type" value="Genomic_DNA"/>
</dbReference>